<keyword evidence="2" id="KW-1185">Reference proteome</keyword>
<protein>
    <submittedName>
        <fullName evidence="1">Uncharacterized protein</fullName>
    </submittedName>
</protein>
<reference evidence="1" key="1">
    <citation type="submission" date="2020-05" db="EMBL/GenBank/DDBJ databases">
        <title>Large-scale comparative analyses of tick genomes elucidate their genetic diversity and vector capacities.</title>
        <authorList>
            <person name="Jia N."/>
            <person name="Wang J."/>
            <person name="Shi W."/>
            <person name="Du L."/>
            <person name="Sun Y."/>
            <person name="Zhan W."/>
            <person name="Jiang J."/>
            <person name="Wang Q."/>
            <person name="Zhang B."/>
            <person name="Ji P."/>
            <person name="Sakyi L.B."/>
            <person name="Cui X."/>
            <person name="Yuan T."/>
            <person name="Jiang B."/>
            <person name="Yang W."/>
            <person name="Lam T.T.-Y."/>
            <person name="Chang Q."/>
            <person name="Ding S."/>
            <person name="Wang X."/>
            <person name="Zhu J."/>
            <person name="Ruan X."/>
            <person name="Zhao L."/>
            <person name="Wei J."/>
            <person name="Que T."/>
            <person name="Du C."/>
            <person name="Cheng J."/>
            <person name="Dai P."/>
            <person name="Han X."/>
            <person name="Huang E."/>
            <person name="Gao Y."/>
            <person name="Liu J."/>
            <person name="Shao H."/>
            <person name="Ye R."/>
            <person name="Li L."/>
            <person name="Wei W."/>
            <person name="Wang X."/>
            <person name="Wang C."/>
            <person name="Yang T."/>
            <person name="Huo Q."/>
            <person name="Li W."/>
            <person name="Guo W."/>
            <person name="Chen H."/>
            <person name="Zhou L."/>
            <person name="Ni X."/>
            <person name="Tian J."/>
            <person name="Zhou Y."/>
            <person name="Sheng Y."/>
            <person name="Liu T."/>
            <person name="Pan Y."/>
            <person name="Xia L."/>
            <person name="Li J."/>
            <person name="Zhao F."/>
            <person name="Cao W."/>
        </authorList>
    </citation>
    <scope>NUCLEOTIDE SEQUENCE</scope>
    <source>
        <strain evidence="1">Dsil-2018</strain>
    </source>
</reference>
<dbReference type="Proteomes" id="UP000821865">
    <property type="component" value="Chromosome 1"/>
</dbReference>
<sequence length="687" mass="75908">MAAKNVYVVCGFCPELDWKPTAFVGPIPPCKVYCWSSCCNKTGTVSAMLEHYEKDCPYRTGPPRYQKEDVECGLRHMDLKHASEAGHEQSTQSALELNDNSMDAMARKGEPLKDSDAESIDDLVEDKSAVGSIKISHSIKLSTTHSEPHEGMHTSIHISVNTSAIDESTTSGFADNDPSSTQSIKAVQEEADLHTQIALKHEHAHDDVEGIQQSNTKHGTNGKANERQCTDANHGGHIDENATFRARTRIQNNAGCTSREHCKQGTNVKEKEASGVLSTNAVPLRYDETGPSVGDAEDEPHSAREAPESARREGSLEAQGTAKKMDCGDYRGSTWMKYCSQTAGQARVQVLPRVNDEGAATTGNNVRWQCSGAEALPSDSSARVLSYGYAGEIADDATGNEEKVLRRKGSVDMTPEQSHDRSLQLNLSRSLSQYRTCCESVKEKNADSSLCKTKPAVLEKSDEGEALLLRGMPETKTGHIGALQSMKLDLETALAATKECIEKHPEDVASLRKHEEIIRECIYEVVNACKAILQASLKASESCEWYVENYDQVKKKALQHECCSVGSSSPLYLRGYNIKPSVLLRKRKGLTEFHAELTLYKGLYDDFVRWPFQEICKLTLLHPSDVTKNIVFCMTGDNEPGYIAYLKPRGMKNVSVHANEHRSLQEIEEGGFISDNKLHFRFEVSRV</sequence>
<gene>
    <name evidence="1" type="ORF">HPB49_024640</name>
</gene>
<organism evidence="1 2">
    <name type="scientific">Dermacentor silvarum</name>
    <name type="common">Tick</name>
    <dbReference type="NCBI Taxonomy" id="543639"/>
    <lineage>
        <taxon>Eukaryota</taxon>
        <taxon>Metazoa</taxon>
        <taxon>Ecdysozoa</taxon>
        <taxon>Arthropoda</taxon>
        <taxon>Chelicerata</taxon>
        <taxon>Arachnida</taxon>
        <taxon>Acari</taxon>
        <taxon>Parasitiformes</taxon>
        <taxon>Ixodida</taxon>
        <taxon>Ixodoidea</taxon>
        <taxon>Ixodidae</taxon>
        <taxon>Rhipicephalinae</taxon>
        <taxon>Dermacentor</taxon>
    </lineage>
</organism>
<accession>A0ACB8E4B9</accession>
<proteinExistence type="predicted"/>
<evidence type="ECO:0000313" key="2">
    <source>
        <dbReference type="Proteomes" id="UP000821865"/>
    </source>
</evidence>
<comment type="caution">
    <text evidence="1">The sequence shown here is derived from an EMBL/GenBank/DDBJ whole genome shotgun (WGS) entry which is preliminary data.</text>
</comment>
<evidence type="ECO:0000313" key="1">
    <source>
        <dbReference type="EMBL" id="KAH7981483.1"/>
    </source>
</evidence>
<dbReference type="EMBL" id="CM023470">
    <property type="protein sequence ID" value="KAH7981483.1"/>
    <property type="molecule type" value="Genomic_DNA"/>
</dbReference>
<name>A0ACB8E4B9_DERSI</name>